<dbReference type="PANTHER" id="PTHR24171">
    <property type="entry name" value="ANKYRIN REPEAT DOMAIN-CONTAINING PROTEIN 39-RELATED"/>
    <property type="match status" value="1"/>
</dbReference>
<feature type="repeat" description="ANK" evidence="3">
    <location>
        <begin position="80"/>
        <end position="108"/>
    </location>
</feature>
<accession>A0A6A7A332</accession>
<feature type="non-terminal residue" evidence="4">
    <location>
        <position position="1"/>
    </location>
</feature>
<evidence type="ECO:0000256" key="2">
    <source>
        <dbReference type="ARBA" id="ARBA00023043"/>
    </source>
</evidence>
<dbReference type="SMART" id="SM00248">
    <property type="entry name" value="ANK"/>
    <property type="match status" value="3"/>
</dbReference>
<dbReference type="InterPro" id="IPR002110">
    <property type="entry name" value="Ankyrin_rpt"/>
</dbReference>
<organism evidence="4 5">
    <name type="scientific">Ophiobolus disseminans</name>
    <dbReference type="NCBI Taxonomy" id="1469910"/>
    <lineage>
        <taxon>Eukaryota</taxon>
        <taxon>Fungi</taxon>
        <taxon>Dikarya</taxon>
        <taxon>Ascomycota</taxon>
        <taxon>Pezizomycotina</taxon>
        <taxon>Dothideomycetes</taxon>
        <taxon>Pleosporomycetidae</taxon>
        <taxon>Pleosporales</taxon>
        <taxon>Pleosporineae</taxon>
        <taxon>Phaeosphaeriaceae</taxon>
        <taxon>Ophiobolus</taxon>
    </lineage>
</organism>
<sequence>ADVNAQGGHYGTALQAVSWAGSEQLTTLLLNHNADVNTQGGYFGYALLAASWAGHNSMIGRLLFAEGADINAQGGYFGDALQAASCVGNDSMVQLLIRQGADVNAQVHGGRYGTALWAASIGSHWHVMGRLRRRKNTWKI</sequence>
<keyword evidence="1" id="KW-0677">Repeat</keyword>
<dbReference type="SUPFAM" id="SSF48403">
    <property type="entry name" value="Ankyrin repeat"/>
    <property type="match status" value="1"/>
</dbReference>
<dbReference type="EMBL" id="MU006224">
    <property type="protein sequence ID" value="KAF2827169.1"/>
    <property type="molecule type" value="Genomic_DNA"/>
</dbReference>
<evidence type="ECO:0000256" key="3">
    <source>
        <dbReference type="PROSITE-ProRule" id="PRU00023"/>
    </source>
</evidence>
<name>A0A6A7A332_9PLEO</name>
<evidence type="ECO:0000256" key="1">
    <source>
        <dbReference type="ARBA" id="ARBA00022737"/>
    </source>
</evidence>
<dbReference type="Gene3D" id="1.25.40.20">
    <property type="entry name" value="Ankyrin repeat-containing domain"/>
    <property type="match status" value="1"/>
</dbReference>
<proteinExistence type="predicted"/>
<dbReference type="PROSITE" id="PS50088">
    <property type="entry name" value="ANK_REPEAT"/>
    <property type="match status" value="1"/>
</dbReference>
<dbReference type="InterPro" id="IPR036770">
    <property type="entry name" value="Ankyrin_rpt-contain_sf"/>
</dbReference>
<keyword evidence="5" id="KW-1185">Reference proteome</keyword>
<dbReference type="Pfam" id="PF00023">
    <property type="entry name" value="Ank"/>
    <property type="match status" value="1"/>
</dbReference>
<gene>
    <name evidence="4" type="ORF">CC86DRAFT_290742</name>
</gene>
<dbReference type="Proteomes" id="UP000799424">
    <property type="component" value="Unassembled WGS sequence"/>
</dbReference>
<evidence type="ECO:0000313" key="4">
    <source>
        <dbReference type="EMBL" id="KAF2827169.1"/>
    </source>
</evidence>
<protein>
    <submittedName>
        <fullName evidence="4">Ankyrin</fullName>
    </submittedName>
</protein>
<evidence type="ECO:0000313" key="5">
    <source>
        <dbReference type="Proteomes" id="UP000799424"/>
    </source>
</evidence>
<dbReference type="AlphaFoldDB" id="A0A6A7A332"/>
<keyword evidence="2 3" id="KW-0040">ANK repeat</keyword>
<reference evidence="4" key="1">
    <citation type="journal article" date="2020" name="Stud. Mycol.">
        <title>101 Dothideomycetes genomes: a test case for predicting lifestyles and emergence of pathogens.</title>
        <authorList>
            <person name="Haridas S."/>
            <person name="Albert R."/>
            <person name="Binder M."/>
            <person name="Bloem J."/>
            <person name="Labutti K."/>
            <person name="Salamov A."/>
            <person name="Andreopoulos B."/>
            <person name="Baker S."/>
            <person name="Barry K."/>
            <person name="Bills G."/>
            <person name="Bluhm B."/>
            <person name="Cannon C."/>
            <person name="Castanera R."/>
            <person name="Culley D."/>
            <person name="Daum C."/>
            <person name="Ezra D."/>
            <person name="Gonzalez J."/>
            <person name="Henrissat B."/>
            <person name="Kuo A."/>
            <person name="Liang C."/>
            <person name="Lipzen A."/>
            <person name="Lutzoni F."/>
            <person name="Magnuson J."/>
            <person name="Mondo S."/>
            <person name="Nolan M."/>
            <person name="Ohm R."/>
            <person name="Pangilinan J."/>
            <person name="Park H.-J."/>
            <person name="Ramirez L."/>
            <person name="Alfaro M."/>
            <person name="Sun H."/>
            <person name="Tritt A."/>
            <person name="Yoshinaga Y."/>
            <person name="Zwiers L.-H."/>
            <person name="Turgeon B."/>
            <person name="Goodwin S."/>
            <person name="Spatafora J."/>
            <person name="Crous P."/>
            <person name="Grigoriev I."/>
        </authorList>
    </citation>
    <scope>NUCLEOTIDE SEQUENCE</scope>
    <source>
        <strain evidence="4">CBS 113818</strain>
    </source>
</reference>
<dbReference type="OrthoDB" id="4772757at2759"/>